<comment type="caution">
    <text evidence="3">The sequence shown here is derived from an EMBL/GenBank/DDBJ whole genome shotgun (WGS) entry which is preliminary data.</text>
</comment>
<organism evidence="3 4">
    <name type="scientific">Anaeromyces robustus</name>
    <dbReference type="NCBI Taxonomy" id="1754192"/>
    <lineage>
        <taxon>Eukaryota</taxon>
        <taxon>Fungi</taxon>
        <taxon>Fungi incertae sedis</taxon>
        <taxon>Chytridiomycota</taxon>
        <taxon>Chytridiomycota incertae sedis</taxon>
        <taxon>Neocallimastigomycetes</taxon>
        <taxon>Neocallimastigales</taxon>
        <taxon>Neocallimastigaceae</taxon>
        <taxon>Anaeromyces</taxon>
    </lineage>
</organism>
<dbReference type="Pfam" id="PF13306">
    <property type="entry name" value="LRR_5"/>
    <property type="match status" value="1"/>
</dbReference>
<evidence type="ECO:0000313" key="4">
    <source>
        <dbReference type="Proteomes" id="UP000193944"/>
    </source>
</evidence>
<dbReference type="EMBL" id="MCFG01000064">
    <property type="protein sequence ID" value="ORX83841.1"/>
    <property type="molecule type" value="Genomic_DNA"/>
</dbReference>
<dbReference type="Gene3D" id="3.10.620.30">
    <property type="match status" value="1"/>
</dbReference>
<dbReference type="InterPro" id="IPR038765">
    <property type="entry name" value="Papain-like_cys_pep_sf"/>
</dbReference>
<evidence type="ECO:0000256" key="1">
    <source>
        <dbReference type="SAM" id="SignalP"/>
    </source>
</evidence>
<feature type="signal peptide" evidence="1">
    <location>
        <begin position="1"/>
        <end position="19"/>
    </location>
</feature>
<keyword evidence="1" id="KW-0732">Signal</keyword>
<dbReference type="Proteomes" id="UP000193944">
    <property type="component" value="Unassembled WGS sequence"/>
</dbReference>
<reference evidence="3 4" key="1">
    <citation type="submission" date="2016-08" db="EMBL/GenBank/DDBJ databases">
        <title>A Parts List for Fungal Cellulosomes Revealed by Comparative Genomics.</title>
        <authorList>
            <consortium name="DOE Joint Genome Institute"/>
            <person name="Haitjema C.H."/>
            <person name="Gilmore S.P."/>
            <person name="Henske J.K."/>
            <person name="Solomon K.V."/>
            <person name="De Groot R."/>
            <person name="Kuo A."/>
            <person name="Mondo S.J."/>
            <person name="Salamov A.A."/>
            <person name="Labutti K."/>
            <person name="Zhao Z."/>
            <person name="Chiniquy J."/>
            <person name="Barry K."/>
            <person name="Brewer H.M."/>
            <person name="Purvine S.O."/>
            <person name="Wright A.T."/>
            <person name="Boxma B."/>
            <person name="Van Alen T."/>
            <person name="Hackstein J.H."/>
            <person name="Baker S.E."/>
            <person name="Grigoriev I.V."/>
            <person name="O'Malley M.A."/>
        </authorList>
    </citation>
    <scope>NUCLEOTIDE SEQUENCE [LARGE SCALE GENOMIC DNA]</scope>
    <source>
        <strain evidence="3 4">S4</strain>
    </source>
</reference>
<reference evidence="3 4" key="2">
    <citation type="submission" date="2016-08" db="EMBL/GenBank/DDBJ databases">
        <title>Pervasive Adenine N6-methylation of Active Genes in Fungi.</title>
        <authorList>
            <consortium name="DOE Joint Genome Institute"/>
            <person name="Mondo S.J."/>
            <person name="Dannebaum R.O."/>
            <person name="Kuo R.C."/>
            <person name="Labutti K."/>
            <person name="Haridas S."/>
            <person name="Kuo A."/>
            <person name="Salamov A."/>
            <person name="Ahrendt S.R."/>
            <person name="Lipzen A."/>
            <person name="Sullivan W."/>
            <person name="Andreopoulos W.B."/>
            <person name="Clum A."/>
            <person name="Lindquist E."/>
            <person name="Daum C."/>
            <person name="Ramamoorthy G.K."/>
            <person name="Gryganskyi A."/>
            <person name="Culley D."/>
            <person name="Magnuson J.K."/>
            <person name="James T.Y."/>
            <person name="O'Malley M.A."/>
            <person name="Stajich J.E."/>
            <person name="Spatafora J.W."/>
            <person name="Visel A."/>
            <person name="Grigoriev I.V."/>
        </authorList>
    </citation>
    <scope>NUCLEOTIDE SEQUENCE [LARGE SCALE GENOMIC DNA]</scope>
    <source>
        <strain evidence="3 4">S4</strain>
    </source>
</reference>
<evidence type="ECO:0000259" key="2">
    <source>
        <dbReference type="Pfam" id="PF01841"/>
    </source>
</evidence>
<dbReference type="AlphaFoldDB" id="A0A1Y1XDH8"/>
<dbReference type="SUPFAM" id="SSF54001">
    <property type="entry name" value="Cysteine proteinases"/>
    <property type="match status" value="1"/>
</dbReference>
<dbReference type="InterPro" id="IPR026906">
    <property type="entry name" value="LRR_5"/>
</dbReference>
<sequence length="333" mass="38656">MKLYNIILFFIINIIFVLANDDEEYVVTTDVFDILVRDYDDFVTILGFNQKMVKAKQSVVTIPQFINFQGEKFEVGYIDDYAFYNDANIKSVNFPDHYDFIEVGKYSFANCKNLKTVNIEGDIFPDITSFLRTHVDVTFTGKGIPFFVDCLCRNLLSKWKLPINQRNLSAQEKKVYLYELAKKLRSFITYTTNEDSGNTAVALATRRCACGGFSRSYYNLALKMGIPSNEILVGGDSHCHAWNYAKVNGKWYNVDVTNFSPNQFPSYSENFFYSNSRYSAYLLNYMSKDEVHKHPERWVVVLDRYHYKNEASTEHPVDNFDTYLKNNKLGTRA</sequence>
<keyword evidence="4" id="KW-1185">Reference proteome</keyword>
<proteinExistence type="predicted"/>
<name>A0A1Y1XDH8_9FUNG</name>
<feature type="chain" id="PRO_5012508291" description="Transglutaminase-like domain-containing protein" evidence="1">
    <location>
        <begin position="20"/>
        <end position="333"/>
    </location>
</feature>
<protein>
    <recommendedName>
        <fullName evidence="2">Transglutaminase-like domain-containing protein</fullName>
    </recommendedName>
</protein>
<dbReference type="Gene3D" id="3.80.10.10">
    <property type="entry name" value="Ribonuclease Inhibitor"/>
    <property type="match status" value="1"/>
</dbReference>
<dbReference type="Pfam" id="PF01841">
    <property type="entry name" value="Transglut_core"/>
    <property type="match status" value="1"/>
</dbReference>
<dbReference type="OrthoDB" id="10498329at2759"/>
<accession>A0A1Y1XDH8</accession>
<dbReference type="InterPro" id="IPR032675">
    <property type="entry name" value="LRR_dom_sf"/>
</dbReference>
<feature type="domain" description="Transglutaminase-like" evidence="2">
    <location>
        <begin position="176"/>
        <end position="255"/>
    </location>
</feature>
<dbReference type="InterPro" id="IPR002931">
    <property type="entry name" value="Transglutaminase-like"/>
</dbReference>
<gene>
    <name evidence="3" type="ORF">BCR32DRAFT_326198</name>
</gene>
<evidence type="ECO:0000313" key="3">
    <source>
        <dbReference type="EMBL" id="ORX83841.1"/>
    </source>
</evidence>